<dbReference type="NCBIfam" id="TIGR01411">
    <property type="entry name" value="tatAE"/>
    <property type="match status" value="1"/>
</dbReference>
<keyword evidence="12" id="KW-1185">Reference proteome</keyword>
<keyword evidence="5 9" id="KW-0653">Protein transport</keyword>
<evidence type="ECO:0000256" key="5">
    <source>
        <dbReference type="ARBA" id="ARBA00022927"/>
    </source>
</evidence>
<keyword evidence="7 9" id="KW-0811">Translocation</keyword>
<evidence type="ECO:0000256" key="7">
    <source>
        <dbReference type="ARBA" id="ARBA00023010"/>
    </source>
</evidence>
<comment type="similarity">
    <text evidence="9">Belongs to the TatA/E family.</text>
</comment>
<dbReference type="EMBL" id="CP042305">
    <property type="protein sequence ID" value="QDZ13714.1"/>
    <property type="molecule type" value="Genomic_DNA"/>
</dbReference>
<name>A0A5B8M1A3_9MICO</name>
<comment type="subcellular location">
    <subcellularLocation>
        <location evidence="1 9">Cell membrane</location>
        <topology evidence="1 9">Single-pass membrane protein</topology>
    </subcellularLocation>
</comment>
<proteinExistence type="inferred from homology"/>
<dbReference type="GO" id="GO:0043953">
    <property type="term" value="P:protein transport by the Tat complex"/>
    <property type="evidence" value="ECO:0007669"/>
    <property type="project" value="UniProtKB-UniRule"/>
</dbReference>
<dbReference type="Proteomes" id="UP000320216">
    <property type="component" value="Chromosome"/>
</dbReference>
<evidence type="ECO:0000256" key="10">
    <source>
        <dbReference type="SAM" id="MobiDB-lite"/>
    </source>
</evidence>
<keyword evidence="6 9" id="KW-1133">Transmembrane helix</keyword>
<keyword evidence="8 9" id="KW-0472">Membrane</keyword>
<evidence type="ECO:0000256" key="8">
    <source>
        <dbReference type="ARBA" id="ARBA00023136"/>
    </source>
</evidence>
<dbReference type="Pfam" id="PF02416">
    <property type="entry name" value="TatA_B_E"/>
    <property type="match status" value="1"/>
</dbReference>
<dbReference type="HAMAP" id="MF_00236">
    <property type="entry name" value="TatA_E"/>
    <property type="match status" value="1"/>
</dbReference>
<dbReference type="KEGG" id="huw:FPZ11_01920"/>
<dbReference type="InterPro" id="IPR006312">
    <property type="entry name" value="TatA/E"/>
</dbReference>
<evidence type="ECO:0000256" key="9">
    <source>
        <dbReference type="HAMAP-Rule" id="MF_00236"/>
    </source>
</evidence>
<dbReference type="PANTHER" id="PTHR42982">
    <property type="entry name" value="SEC-INDEPENDENT PROTEIN TRANSLOCASE PROTEIN TATA"/>
    <property type="match status" value="1"/>
</dbReference>
<dbReference type="PANTHER" id="PTHR42982:SF8">
    <property type="entry name" value="SEC-INDEPENDENT PROTEIN TRANSLOCASE PROTEIN TATA"/>
    <property type="match status" value="1"/>
</dbReference>
<comment type="function">
    <text evidence="9">Part of the twin-arginine translocation (Tat) system that transports large folded proteins containing a characteristic twin-arginine motif in their signal peptide across membranes. TatA could form the protein-conducting channel of the Tat system.</text>
</comment>
<comment type="subunit">
    <text evidence="9">The Tat system comprises two distinct complexes: a TatABC complex, containing multiple copies of TatA, TatB and TatC subunits, and a separate TatA complex, containing only TatA subunits. Substrates initially bind to the TatABC complex, which probably triggers association of the separate TatA complex to form the active translocon.</text>
</comment>
<feature type="transmembrane region" description="Helical" evidence="9">
    <location>
        <begin position="6"/>
        <end position="24"/>
    </location>
</feature>
<evidence type="ECO:0000256" key="4">
    <source>
        <dbReference type="ARBA" id="ARBA00022692"/>
    </source>
</evidence>
<keyword evidence="2 9" id="KW-0813">Transport</keyword>
<reference evidence="11 12" key="1">
    <citation type="submission" date="2019-07" db="EMBL/GenBank/DDBJ databases">
        <title>Full genome sequence of Humibacter sp. WJ7-1.</title>
        <authorList>
            <person name="Im W.-T."/>
        </authorList>
    </citation>
    <scope>NUCLEOTIDE SEQUENCE [LARGE SCALE GENOMIC DNA]</scope>
    <source>
        <strain evidence="11 12">WJ7-1</strain>
    </source>
</reference>
<evidence type="ECO:0000256" key="2">
    <source>
        <dbReference type="ARBA" id="ARBA00022448"/>
    </source>
</evidence>
<dbReference type="InterPro" id="IPR003369">
    <property type="entry name" value="TatA/B/E"/>
</dbReference>
<accession>A0A5B8M1A3</accession>
<sequence>MLGDLFSGWHIWIILLIIVLLFGATRLPALARSIGQSTRIFKKEIRDGQEEDEAAEAAKSAKTDAKAESTTADKPADKI</sequence>
<organism evidence="11 12">
    <name type="scientific">Humibacter ginsenosidimutans</name>
    <dbReference type="NCBI Taxonomy" id="2599293"/>
    <lineage>
        <taxon>Bacteria</taxon>
        <taxon>Bacillati</taxon>
        <taxon>Actinomycetota</taxon>
        <taxon>Actinomycetes</taxon>
        <taxon>Micrococcales</taxon>
        <taxon>Microbacteriaceae</taxon>
        <taxon>Humibacter</taxon>
    </lineage>
</organism>
<dbReference type="GO" id="GO:0008320">
    <property type="term" value="F:protein transmembrane transporter activity"/>
    <property type="evidence" value="ECO:0007669"/>
    <property type="project" value="UniProtKB-UniRule"/>
</dbReference>
<keyword evidence="3 9" id="KW-1003">Cell membrane</keyword>
<feature type="region of interest" description="Disordered" evidence="10">
    <location>
        <begin position="46"/>
        <end position="79"/>
    </location>
</feature>
<evidence type="ECO:0000256" key="3">
    <source>
        <dbReference type="ARBA" id="ARBA00022475"/>
    </source>
</evidence>
<evidence type="ECO:0000313" key="12">
    <source>
        <dbReference type="Proteomes" id="UP000320216"/>
    </source>
</evidence>
<dbReference type="Gene3D" id="1.20.5.3310">
    <property type="match status" value="1"/>
</dbReference>
<evidence type="ECO:0000313" key="11">
    <source>
        <dbReference type="EMBL" id="QDZ13714.1"/>
    </source>
</evidence>
<keyword evidence="4 9" id="KW-0812">Transmembrane</keyword>
<dbReference type="RefSeq" id="WP_146317909.1">
    <property type="nucleotide sequence ID" value="NZ_CP042305.1"/>
</dbReference>
<evidence type="ECO:0000256" key="6">
    <source>
        <dbReference type="ARBA" id="ARBA00022989"/>
    </source>
</evidence>
<dbReference type="AlphaFoldDB" id="A0A5B8M1A3"/>
<protein>
    <recommendedName>
        <fullName evidence="9">Sec-independent protein translocase protein TatA</fullName>
    </recommendedName>
</protein>
<dbReference type="GO" id="GO:0033281">
    <property type="term" value="C:TAT protein transport complex"/>
    <property type="evidence" value="ECO:0007669"/>
    <property type="project" value="UniProtKB-UniRule"/>
</dbReference>
<evidence type="ECO:0000256" key="1">
    <source>
        <dbReference type="ARBA" id="ARBA00004162"/>
    </source>
</evidence>
<gene>
    <name evidence="9 11" type="primary">tatA</name>
    <name evidence="11" type="ORF">FPZ11_01920</name>
</gene>